<dbReference type="RefSeq" id="WP_284193157.1">
    <property type="nucleotide sequence ID" value="NZ_BSPW01000073.1"/>
</dbReference>
<comment type="caution">
    <text evidence="2">The sequence shown here is derived from an EMBL/GenBank/DDBJ whole genome shotgun (WGS) entry which is preliminary data.</text>
</comment>
<proteinExistence type="predicted"/>
<feature type="chain" id="PRO_5047165917" description="DUF1496 domain-containing protein" evidence="1">
    <location>
        <begin position="19"/>
        <end position="104"/>
    </location>
</feature>
<accession>A0ABQ6F234</accession>
<keyword evidence="3" id="KW-1185">Reference proteome</keyword>
<protein>
    <recommendedName>
        <fullName evidence="4">DUF1496 domain-containing protein</fullName>
    </recommendedName>
</protein>
<evidence type="ECO:0000313" key="3">
    <source>
        <dbReference type="Proteomes" id="UP001157138"/>
    </source>
</evidence>
<dbReference type="Proteomes" id="UP001157138">
    <property type="component" value="Unassembled WGS sequence"/>
</dbReference>
<feature type="signal peptide" evidence="1">
    <location>
        <begin position="1"/>
        <end position="18"/>
    </location>
</feature>
<dbReference type="InterPro" id="IPR009971">
    <property type="entry name" value="DUF1496"/>
</dbReference>
<dbReference type="EMBL" id="BSPW01000073">
    <property type="protein sequence ID" value="GLT19296.1"/>
    <property type="molecule type" value="Genomic_DNA"/>
</dbReference>
<name>A0ABQ6F234_9VIBR</name>
<evidence type="ECO:0008006" key="4">
    <source>
        <dbReference type="Google" id="ProtNLM"/>
    </source>
</evidence>
<evidence type="ECO:0000256" key="1">
    <source>
        <dbReference type="SAM" id="SignalP"/>
    </source>
</evidence>
<dbReference type="Pfam" id="PF07383">
    <property type="entry name" value="DUF1496"/>
    <property type="match status" value="1"/>
</dbReference>
<sequence length="104" mass="11282">MRLSLLALLFVVSGSVSSNIITTPGKPVVIGIDGSHAGKRVCYYQDQAYSLGAVLQVGDHYITCDRANDFETNGALKWIPLEQANQVKPSTQTPDPNVKTYSIK</sequence>
<organism evidence="2 3">
    <name type="scientific">Vibrio zhanjiangensis</name>
    <dbReference type="NCBI Taxonomy" id="1046128"/>
    <lineage>
        <taxon>Bacteria</taxon>
        <taxon>Pseudomonadati</taxon>
        <taxon>Pseudomonadota</taxon>
        <taxon>Gammaproteobacteria</taxon>
        <taxon>Vibrionales</taxon>
        <taxon>Vibrionaceae</taxon>
        <taxon>Vibrio</taxon>
    </lineage>
</organism>
<reference evidence="3" key="1">
    <citation type="journal article" date="2019" name="Int. J. Syst. Evol. Microbiol.">
        <title>The Global Catalogue of Microorganisms (GCM) 10K type strain sequencing project: providing services to taxonomists for standard genome sequencing and annotation.</title>
        <authorList>
            <consortium name="The Broad Institute Genomics Platform"/>
            <consortium name="The Broad Institute Genome Sequencing Center for Infectious Disease"/>
            <person name="Wu L."/>
            <person name="Ma J."/>
        </authorList>
    </citation>
    <scope>NUCLEOTIDE SEQUENCE [LARGE SCALE GENOMIC DNA]</scope>
    <source>
        <strain evidence="3">NBRC 108723</strain>
    </source>
</reference>
<evidence type="ECO:0000313" key="2">
    <source>
        <dbReference type="EMBL" id="GLT19296.1"/>
    </source>
</evidence>
<keyword evidence="1" id="KW-0732">Signal</keyword>
<gene>
    <name evidence="2" type="ORF">GCM10007938_30780</name>
</gene>